<keyword evidence="1" id="KW-0808">Transferase</keyword>
<evidence type="ECO:0000313" key="4">
    <source>
        <dbReference type="EMBL" id="GAA6168486.1"/>
    </source>
</evidence>
<evidence type="ECO:0000256" key="2">
    <source>
        <dbReference type="ARBA" id="ARBA00022695"/>
    </source>
</evidence>
<dbReference type="CDD" id="cd02517">
    <property type="entry name" value="CMP-KDO-Synthetase"/>
    <property type="match status" value="1"/>
</dbReference>
<evidence type="ECO:0000313" key="5">
    <source>
        <dbReference type="Proteomes" id="UP001465153"/>
    </source>
</evidence>
<keyword evidence="5" id="KW-1185">Reference proteome</keyword>
<keyword evidence="3" id="KW-0448">Lipopolysaccharide biosynthesis</keyword>
<dbReference type="InterPro" id="IPR004528">
    <property type="entry name" value="KdsB"/>
</dbReference>
<name>A0ABQ0AA16_9GAMM</name>
<protein>
    <submittedName>
        <fullName evidence="4">3-deoxy-manno-octulosonate cytidylyltransferase</fullName>
    </submittedName>
</protein>
<dbReference type="NCBIfam" id="NF003952">
    <property type="entry name" value="PRK05450.1-5"/>
    <property type="match status" value="1"/>
</dbReference>
<dbReference type="GO" id="GO:0016779">
    <property type="term" value="F:nucleotidyltransferase activity"/>
    <property type="evidence" value="ECO:0007669"/>
    <property type="project" value="UniProtKB-KW"/>
</dbReference>
<accession>A0ABQ0AA16</accession>
<dbReference type="NCBIfam" id="TIGR00466">
    <property type="entry name" value="kdsB"/>
    <property type="match status" value="1"/>
</dbReference>
<dbReference type="Pfam" id="PF02348">
    <property type="entry name" value="CTP_transf_3"/>
    <property type="match status" value="1"/>
</dbReference>
<comment type="caution">
    <text evidence="4">The sequence shown here is derived from an EMBL/GenBank/DDBJ whole genome shotgun (WGS) entry which is preliminary data.</text>
</comment>
<proteinExistence type="predicted"/>
<dbReference type="Gene3D" id="3.90.550.10">
    <property type="entry name" value="Spore Coat Polysaccharide Biosynthesis Protein SpsA, Chain A"/>
    <property type="match status" value="1"/>
</dbReference>
<dbReference type="PANTHER" id="PTHR42866">
    <property type="entry name" value="3-DEOXY-MANNO-OCTULOSONATE CYTIDYLYLTRANSFERASE"/>
    <property type="match status" value="1"/>
</dbReference>
<dbReference type="InterPro" id="IPR029044">
    <property type="entry name" value="Nucleotide-diphossugar_trans"/>
</dbReference>
<evidence type="ECO:0000256" key="1">
    <source>
        <dbReference type="ARBA" id="ARBA00022679"/>
    </source>
</evidence>
<keyword evidence="2 4" id="KW-0548">Nucleotidyltransferase</keyword>
<sequence>MIQRVYEQAKKSSAISVYVATDDQRIFDCVKSFGGDVVMTQEHHPSGTDRLQETAERLGLGDSDVVVNVQGDEPLIPPEVIDQVAKNMFQSGASSATLAEEIEALDVFLNPNVVKVVCDAEGIASYFSRAPIPWPRDAFSKFPVDSSAQEDSEKVFQELRQNITLLRHIGIYAYRVSLLKKFVQWPMAPLESTECLEQLRILHNGEKMHVEQACLAVPGGIDTQQDLDSIRKYLSQSNSDG</sequence>
<dbReference type="Proteomes" id="UP001465153">
    <property type="component" value="Unassembled WGS sequence"/>
</dbReference>
<organism evidence="4 5">
    <name type="scientific">Sessilibacter corallicola</name>
    <dbReference type="NCBI Taxonomy" id="2904075"/>
    <lineage>
        <taxon>Bacteria</taxon>
        <taxon>Pseudomonadati</taxon>
        <taxon>Pseudomonadota</taxon>
        <taxon>Gammaproteobacteria</taxon>
        <taxon>Cellvibrionales</taxon>
        <taxon>Cellvibrionaceae</taxon>
        <taxon>Sessilibacter</taxon>
    </lineage>
</organism>
<reference evidence="4 5" key="1">
    <citation type="submission" date="2024-04" db="EMBL/GenBank/DDBJ databases">
        <title>Draft genome sequence of Sessilibacter corallicola NBRC 116591.</title>
        <authorList>
            <person name="Miyakawa T."/>
            <person name="Kusuya Y."/>
            <person name="Miura T."/>
        </authorList>
    </citation>
    <scope>NUCLEOTIDE SEQUENCE [LARGE SCALE GENOMIC DNA]</scope>
    <source>
        <strain evidence="4 5">KU-00831-HH</strain>
    </source>
</reference>
<dbReference type="PANTHER" id="PTHR42866:SF2">
    <property type="entry name" value="3-DEOXY-MANNO-OCTULOSONATE CYTIDYLYLTRANSFERASE, MITOCHONDRIAL"/>
    <property type="match status" value="1"/>
</dbReference>
<dbReference type="InterPro" id="IPR003329">
    <property type="entry name" value="Cytidylyl_trans"/>
</dbReference>
<dbReference type="EMBL" id="BAABWN010000007">
    <property type="protein sequence ID" value="GAA6168486.1"/>
    <property type="molecule type" value="Genomic_DNA"/>
</dbReference>
<dbReference type="SUPFAM" id="SSF53448">
    <property type="entry name" value="Nucleotide-diphospho-sugar transferases"/>
    <property type="match status" value="1"/>
</dbReference>
<evidence type="ECO:0000256" key="3">
    <source>
        <dbReference type="ARBA" id="ARBA00022985"/>
    </source>
</evidence>
<gene>
    <name evidence="4" type="primary">kdsB</name>
    <name evidence="4" type="ORF">NBRC116591_22970</name>
</gene>